<evidence type="ECO:0000256" key="6">
    <source>
        <dbReference type="RuleBase" id="RU003679"/>
    </source>
</evidence>
<keyword evidence="2 5" id="KW-0378">Hydrolase</keyword>
<dbReference type="PRINTS" id="PR00742">
    <property type="entry name" value="GLHYDRLASE35"/>
</dbReference>
<dbReference type="Gene3D" id="3.20.20.80">
    <property type="entry name" value="Glycosidases"/>
    <property type="match status" value="1"/>
</dbReference>
<dbReference type="InterPro" id="IPR001944">
    <property type="entry name" value="Glycoside_Hdrlase_35"/>
</dbReference>
<feature type="signal peptide" evidence="7">
    <location>
        <begin position="1"/>
        <end position="16"/>
    </location>
</feature>
<evidence type="ECO:0000256" key="1">
    <source>
        <dbReference type="ARBA" id="ARBA00009809"/>
    </source>
</evidence>
<dbReference type="EMBL" id="JALNTZ010000001">
    <property type="protein sequence ID" value="KAJ3664572.1"/>
    <property type="molecule type" value="Genomic_DNA"/>
</dbReference>
<dbReference type="SUPFAM" id="SSF49785">
    <property type="entry name" value="Galactose-binding domain-like"/>
    <property type="match status" value="1"/>
</dbReference>
<keyword evidence="7" id="KW-0732">Signal</keyword>
<feature type="active site" description="Nucleophile" evidence="4">
    <location>
        <position position="272"/>
    </location>
</feature>
<evidence type="ECO:0000256" key="7">
    <source>
        <dbReference type="SAM" id="SignalP"/>
    </source>
</evidence>
<dbReference type="FunFam" id="2.60.120.260:FF:000049">
    <property type="entry name" value="Beta-galactosidase"/>
    <property type="match status" value="1"/>
</dbReference>
<feature type="domain" description="Beta-galactosidase galactose-binding" evidence="10">
    <location>
        <begin position="569"/>
        <end position="628"/>
    </location>
</feature>
<keyword evidence="3 5" id="KW-0326">Glycosidase</keyword>
<evidence type="ECO:0000256" key="2">
    <source>
        <dbReference type="ARBA" id="ARBA00022801"/>
    </source>
</evidence>
<evidence type="ECO:0000259" key="9">
    <source>
        <dbReference type="Pfam" id="PF21317"/>
    </source>
</evidence>
<dbReference type="InterPro" id="IPR017853">
    <property type="entry name" value="GH"/>
</dbReference>
<comment type="caution">
    <text evidence="11">The sequence shown here is derived from an EMBL/GenBank/DDBJ whole genome shotgun (WGS) entry which is preliminary data.</text>
</comment>
<evidence type="ECO:0000259" key="10">
    <source>
        <dbReference type="Pfam" id="PF21467"/>
    </source>
</evidence>
<gene>
    <name evidence="11" type="ORF">Zmor_000128</name>
</gene>
<feature type="active site" description="Proton donor" evidence="4">
    <location>
        <position position="196"/>
    </location>
</feature>
<dbReference type="PROSITE" id="PS01182">
    <property type="entry name" value="GLYCOSYL_HYDROL_F35"/>
    <property type="match status" value="1"/>
</dbReference>
<dbReference type="InterPro" id="IPR048912">
    <property type="entry name" value="BetaGal1-like_ABD1"/>
</dbReference>
<dbReference type="PANTHER" id="PTHR23421">
    <property type="entry name" value="BETA-GALACTOSIDASE RELATED"/>
    <property type="match status" value="1"/>
</dbReference>
<evidence type="ECO:0000256" key="5">
    <source>
        <dbReference type="RuleBase" id="RU000675"/>
    </source>
</evidence>
<dbReference type="InterPro" id="IPR019801">
    <property type="entry name" value="Glyco_hydro_35_CS"/>
</dbReference>
<keyword evidence="12" id="KW-1185">Reference proteome</keyword>
<dbReference type="InterPro" id="IPR008979">
    <property type="entry name" value="Galactose-bd-like_sf"/>
</dbReference>
<evidence type="ECO:0000256" key="4">
    <source>
        <dbReference type="PIRSR" id="PIRSR006336-1"/>
    </source>
</evidence>
<evidence type="ECO:0000313" key="11">
    <source>
        <dbReference type="EMBL" id="KAJ3664572.1"/>
    </source>
</evidence>
<evidence type="ECO:0000256" key="3">
    <source>
        <dbReference type="ARBA" id="ARBA00023295"/>
    </source>
</evidence>
<evidence type="ECO:0000259" key="8">
    <source>
        <dbReference type="Pfam" id="PF01301"/>
    </source>
</evidence>
<name>A0AA38J3Q2_9CUCU</name>
<dbReference type="GO" id="GO:0004565">
    <property type="term" value="F:beta-galactosidase activity"/>
    <property type="evidence" value="ECO:0007669"/>
    <property type="project" value="UniProtKB-EC"/>
</dbReference>
<accession>A0AA38J3Q2</accession>
<dbReference type="InterPro" id="IPR026283">
    <property type="entry name" value="B-gal_1-like"/>
</dbReference>
<feature type="chain" id="PRO_5041421010" description="Beta-galactosidase" evidence="7">
    <location>
        <begin position="17"/>
        <end position="653"/>
    </location>
</feature>
<proteinExistence type="inferred from homology"/>
<dbReference type="Pfam" id="PF01301">
    <property type="entry name" value="Glyco_hydro_35"/>
    <property type="match status" value="1"/>
</dbReference>
<comment type="catalytic activity">
    <reaction evidence="5">
        <text>Hydrolysis of terminal non-reducing beta-D-galactose residues in beta-D-galactosides.</text>
        <dbReference type="EC" id="3.2.1.23"/>
    </reaction>
</comment>
<dbReference type="InterPro" id="IPR031330">
    <property type="entry name" value="Gly_Hdrlase_35_cat"/>
</dbReference>
<dbReference type="Pfam" id="PF21317">
    <property type="entry name" value="BetaGal_ABD_1"/>
    <property type="match status" value="1"/>
</dbReference>
<dbReference type="InterPro" id="IPR048913">
    <property type="entry name" value="BetaGal_gal-bd"/>
</dbReference>
<dbReference type="Proteomes" id="UP001168821">
    <property type="component" value="Unassembled WGS sequence"/>
</dbReference>
<comment type="similarity">
    <text evidence="1 6">Belongs to the glycosyl hydrolase 35 family.</text>
</comment>
<dbReference type="GO" id="GO:0005975">
    <property type="term" value="P:carbohydrate metabolic process"/>
    <property type="evidence" value="ECO:0007669"/>
    <property type="project" value="InterPro"/>
</dbReference>
<dbReference type="EC" id="3.2.1.23" evidence="5"/>
<dbReference type="PIRSF" id="PIRSF006336">
    <property type="entry name" value="B-gal"/>
    <property type="match status" value="1"/>
</dbReference>
<dbReference type="Gene3D" id="2.60.120.260">
    <property type="entry name" value="Galactose-binding domain-like"/>
    <property type="match status" value="2"/>
</dbReference>
<dbReference type="SUPFAM" id="SSF51445">
    <property type="entry name" value="(Trans)glycosidases"/>
    <property type="match status" value="1"/>
</dbReference>
<feature type="domain" description="Glycoside hydrolase 35 catalytic" evidence="8">
    <location>
        <begin position="42"/>
        <end position="367"/>
    </location>
</feature>
<dbReference type="Pfam" id="PF21467">
    <property type="entry name" value="BetaGal_gal-bd"/>
    <property type="match status" value="1"/>
</dbReference>
<sequence>MYNILTFHFVLAFASCADLPTLYEYYTGDGVTSGLSVDQPYFTLNGKNITIYSGAMHYFRIPPQHWRDRLRKLRAAGLNTVETYIPWNLHEPRNGSFDFGSGGSDMEMFLDLEGYLTAAQEEDLLVIVRPGPYICAEWEWGGYPSWLLRDENVKIRTAEATYMEYVERYFNTLLPILAKYQFTNGGPIVAVQVENEYGYSPEIDKEYLQQLYDIVKNNDIVELLVTSDGASSGTSGTLPGLLFQTVNFGGDAATVFGILEGLQPGKPLMGMEFYPGWLDHWTDVHHTVTDNDFKNNYEDVLSYPASVNLYMFHGGTNWGFLNGASIESSDDNSEFEPCTTSYDYDAPLTEAGDYTSKYDIIKELVAQYNPVQTLTPEPPALVERQAYPDLPIDGQLSFNDIVSKTTSIPSTMILSMEQLPINDNSGQSYGYSVYRQEGLNITADSTLTITGHIRDTVMILIDGVLISNPLSSSDDLNNFGYWRLDNSTITLTTSDLTEVTLDIVIENWGRANGGLFYHQLKGLMDDNHVYLNDQELTYWLIYPLEFKKSFNNELSGWNSVEDGDLPKGPGLYRATLTLSDDITDTFIDMSEWNKGLVIVNGFVLGKYAFIGPQQTLYLPGPFLQPGNNEIIIFEHFKPASAVKFSKDTIFNTP</sequence>
<evidence type="ECO:0000313" key="12">
    <source>
        <dbReference type="Proteomes" id="UP001168821"/>
    </source>
</evidence>
<dbReference type="AlphaFoldDB" id="A0AA38J3Q2"/>
<organism evidence="11 12">
    <name type="scientific">Zophobas morio</name>
    <dbReference type="NCBI Taxonomy" id="2755281"/>
    <lineage>
        <taxon>Eukaryota</taxon>
        <taxon>Metazoa</taxon>
        <taxon>Ecdysozoa</taxon>
        <taxon>Arthropoda</taxon>
        <taxon>Hexapoda</taxon>
        <taxon>Insecta</taxon>
        <taxon>Pterygota</taxon>
        <taxon>Neoptera</taxon>
        <taxon>Endopterygota</taxon>
        <taxon>Coleoptera</taxon>
        <taxon>Polyphaga</taxon>
        <taxon>Cucujiformia</taxon>
        <taxon>Tenebrionidae</taxon>
        <taxon>Zophobas</taxon>
    </lineage>
</organism>
<feature type="domain" description="Beta-galactosidase 1-like first all-beta" evidence="9">
    <location>
        <begin position="426"/>
        <end position="545"/>
    </location>
</feature>
<reference evidence="11" key="1">
    <citation type="journal article" date="2023" name="G3 (Bethesda)">
        <title>Whole genome assemblies of Zophobas morio and Tenebrio molitor.</title>
        <authorList>
            <person name="Kaur S."/>
            <person name="Stinson S.A."/>
            <person name="diCenzo G.C."/>
        </authorList>
    </citation>
    <scope>NUCLEOTIDE SEQUENCE</scope>
    <source>
        <strain evidence="11">QUZm001</strain>
    </source>
</reference>
<protein>
    <recommendedName>
        <fullName evidence="5">Beta-galactosidase</fullName>
        <ecNumber evidence="5">3.2.1.23</ecNumber>
    </recommendedName>
</protein>